<name>A0ACC0AB21_CATRO</name>
<dbReference type="Proteomes" id="UP001060085">
    <property type="component" value="Linkage Group LG06"/>
</dbReference>
<reference evidence="2" key="1">
    <citation type="journal article" date="2023" name="Nat. Plants">
        <title>Single-cell RNA sequencing provides a high-resolution roadmap for understanding the multicellular compartmentation of specialized metabolism.</title>
        <authorList>
            <person name="Sun S."/>
            <person name="Shen X."/>
            <person name="Li Y."/>
            <person name="Li Y."/>
            <person name="Wang S."/>
            <person name="Li R."/>
            <person name="Zhang H."/>
            <person name="Shen G."/>
            <person name="Guo B."/>
            <person name="Wei J."/>
            <person name="Xu J."/>
            <person name="St-Pierre B."/>
            <person name="Chen S."/>
            <person name="Sun C."/>
        </authorList>
    </citation>
    <scope>NUCLEOTIDE SEQUENCE [LARGE SCALE GENOMIC DNA]</scope>
</reference>
<evidence type="ECO:0000313" key="2">
    <source>
        <dbReference type="Proteomes" id="UP001060085"/>
    </source>
</evidence>
<sequence length="118" mass="13222">MQLPCLCHRLLNPSSTDAADLHFKCSYDICPTSYKDIHIAVHFFRGSRGLEEASRYPPEADLPSPIGAKDQRHWRDRDLSQTVGLTLPSAVDYSHGCLELKKEEQSRATNWGLIGAIV</sequence>
<organism evidence="1 2">
    <name type="scientific">Catharanthus roseus</name>
    <name type="common">Madagascar periwinkle</name>
    <name type="synonym">Vinca rosea</name>
    <dbReference type="NCBI Taxonomy" id="4058"/>
    <lineage>
        <taxon>Eukaryota</taxon>
        <taxon>Viridiplantae</taxon>
        <taxon>Streptophyta</taxon>
        <taxon>Embryophyta</taxon>
        <taxon>Tracheophyta</taxon>
        <taxon>Spermatophyta</taxon>
        <taxon>Magnoliopsida</taxon>
        <taxon>eudicotyledons</taxon>
        <taxon>Gunneridae</taxon>
        <taxon>Pentapetalae</taxon>
        <taxon>asterids</taxon>
        <taxon>lamiids</taxon>
        <taxon>Gentianales</taxon>
        <taxon>Apocynaceae</taxon>
        <taxon>Rauvolfioideae</taxon>
        <taxon>Vinceae</taxon>
        <taxon>Catharanthinae</taxon>
        <taxon>Catharanthus</taxon>
    </lineage>
</organism>
<dbReference type="EMBL" id="CM044706">
    <property type="protein sequence ID" value="KAI5658122.1"/>
    <property type="molecule type" value="Genomic_DNA"/>
</dbReference>
<protein>
    <submittedName>
        <fullName evidence="1">Uncharacterized protein</fullName>
    </submittedName>
</protein>
<accession>A0ACC0AB21</accession>
<keyword evidence="2" id="KW-1185">Reference proteome</keyword>
<comment type="caution">
    <text evidence="1">The sequence shown here is derived from an EMBL/GenBank/DDBJ whole genome shotgun (WGS) entry which is preliminary data.</text>
</comment>
<proteinExistence type="predicted"/>
<evidence type="ECO:0000313" key="1">
    <source>
        <dbReference type="EMBL" id="KAI5658122.1"/>
    </source>
</evidence>
<gene>
    <name evidence="1" type="ORF">M9H77_26915</name>
</gene>